<evidence type="ECO:0000313" key="2">
    <source>
        <dbReference type="Proteomes" id="UP000637061"/>
    </source>
</evidence>
<comment type="caution">
    <text evidence="1">The sequence shown here is derived from an EMBL/GenBank/DDBJ whole genome shotgun (WGS) entry which is preliminary data.</text>
</comment>
<dbReference type="AlphaFoldDB" id="A0A8I1EAE5"/>
<sequence>MQLKKVMLKLDQIVVANGRRAGDFKLCVRVHRPGSLGGTPVVNVADFECLEVTGVDKGFDWDSSKVIITLESDVCAITPEQRDEMSRSASRGSLQEYDKFRGMKQKIQELQTLLELTMPSHDAWLAQNGTDEQKAQFANALVEAQKPYR</sequence>
<name>A0A8I1EAE5_PSEPU</name>
<dbReference type="RefSeq" id="WP_198746435.1">
    <property type="nucleotide sequence ID" value="NZ_JAEHTE010000002.1"/>
</dbReference>
<organism evidence="1 2">
    <name type="scientific">Pseudomonas putida</name>
    <name type="common">Arthrobacter siderocapsulatus</name>
    <dbReference type="NCBI Taxonomy" id="303"/>
    <lineage>
        <taxon>Bacteria</taxon>
        <taxon>Pseudomonadati</taxon>
        <taxon>Pseudomonadota</taxon>
        <taxon>Gammaproteobacteria</taxon>
        <taxon>Pseudomonadales</taxon>
        <taxon>Pseudomonadaceae</taxon>
        <taxon>Pseudomonas</taxon>
    </lineage>
</organism>
<reference evidence="1" key="1">
    <citation type="submission" date="2020-12" db="EMBL/GenBank/DDBJ databases">
        <title>Enhanced detection system for hospital associated transmission using whole genome sequencing surveillance.</title>
        <authorList>
            <person name="Harrison L.H."/>
            <person name="Van Tyne D."/>
            <person name="Marsh J.W."/>
            <person name="Griffith M.P."/>
            <person name="Snyder D.J."/>
            <person name="Cooper V.S."/>
            <person name="Mustapha M."/>
        </authorList>
    </citation>
    <scope>NUCLEOTIDE SEQUENCE</scope>
    <source>
        <strain evidence="1">PSB00042</strain>
    </source>
</reference>
<gene>
    <name evidence="1" type="ORF">JEU22_02700</name>
</gene>
<evidence type="ECO:0000313" key="1">
    <source>
        <dbReference type="EMBL" id="MBI6882810.1"/>
    </source>
</evidence>
<proteinExistence type="predicted"/>
<protein>
    <submittedName>
        <fullName evidence="1">Uncharacterized protein</fullName>
    </submittedName>
</protein>
<dbReference type="Proteomes" id="UP000637061">
    <property type="component" value="Unassembled WGS sequence"/>
</dbReference>
<accession>A0A8I1EAE5</accession>
<dbReference type="EMBL" id="JAEHTE010000002">
    <property type="protein sequence ID" value="MBI6882810.1"/>
    <property type="molecule type" value="Genomic_DNA"/>
</dbReference>